<proteinExistence type="evidence at transcript level"/>
<organism evidence="3">
    <name type="scientific">Ixodes ricinus</name>
    <name type="common">Common tick</name>
    <name type="synonym">Acarus ricinus</name>
    <dbReference type="NCBI Taxonomy" id="34613"/>
    <lineage>
        <taxon>Eukaryota</taxon>
        <taxon>Metazoa</taxon>
        <taxon>Ecdysozoa</taxon>
        <taxon>Arthropoda</taxon>
        <taxon>Chelicerata</taxon>
        <taxon>Arachnida</taxon>
        <taxon>Acari</taxon>
        <taxon>Parasitiformes</taxon>
        <taxon>Ixodida</taxon>
        <taxon>Ixodoidea</taxon>
        <taxon>Ixodidae</taxon>
        <taxon>Ixodinae</taxon>
        <taxon>Ixodes</taxon>
    </lineage>
</organism>
<reference evidence="3" key="1">
    <citation type="submission" date="2012-12" db="EMBL/GenBank/DDBJ databases">
        <title>Identification and characterization of a phenylalanine ammonia-lyase gene family in Isatis indigotica Fort.</title>
        <authorList>
            <person name="Liu Q."/>
            <person name="Chen J."/>
            <person name="Zhou X."/>
            <person name="Di P."/>
            <person name="Xiao Y."/>
            <person name="Xuan H."/>
            <person name="Zhang L."/>
            <person name="Chen W."/>
        </authorList>
    </citation>
    <scope>NUCLEOTIDE SEQUENCE</scope>
    <source>
        <tissue evidence="3">Salivary gland</tissue>
    </source>
</reference>
<dbReference type="AlphaFoldDB" id="A0A0K8RS27"/>
<accession>A0A0K8RS27</accession>
<keyword evidence="2" id="KW-1133">Transmembrane helix</keyword>
<name>A0A0K8RS27_IXORI</name>
<dbReference type="EMBL" id="GADI01000005">
    <property type="protein sequence ID" value="JAA73803.1"/>
    <property type="molecule type" value="mRNA"/>
</dbReference>
<feature type="compositionally biased region" description="Basic residues" evidence="1">
    <location>
        <begin position="79"/>
        <end position="90"/>
    </location>
</feature>
<evidence type="ECO:0000313" key="3">
    <source>
        <dbReference type="EMBL" id="JAA73803.1"/>
    </source>
</evidence>
<evidence type="ECO:0000256" key="1">
    <source>
        <dbReference type="SAM" id="MobiDB-lite"/>
    </source>
</evidence>
<feature type="transmembrane region" description="Helical" evidence="2">
    <location>
        <begin position="36"/>
        <end position="61"/>
    </location>
</feature>
<keyword evidence="2" id="KW-0472">Membrane</keyword>
<evidence type="ECO:0000256" key="2">
    <source>
        <dbReference type="SAM" id="Phobius"/>
    </source>
</evidence>
<keyword evidence="2" id="KW-0812">Transmembrane</keyword>
<protein>
    <submittedName>
        <fullName evidence="3">Putative neutral endopeptidase 24.11 isoform 2</fullName>
    </submittedName>
</protein>
<sequence>MPVSVSQLTLTGNATDLEKFRNPPWWNRRTRMERTLCGVTTVSMVMFLAMAVALAVLGYHYQENLGRSGVALPLERGPTHRKRRGRRRQRQALPLAGLRQRRVHPAPEHEPERGPVRKLLRSFVVVGGWVHRHLIPEDKSSVYV</sequence>
<feature type="non-terminal residue" evidence="3">
    <location>
        <position position="144"/>
    </location>
</feature>
<feature type="region of interest" description="Disordered" evidence="1">
    <location>
        <begin position="71"/>
        <end position="113"/>
    </location>
</feature>